<feature type="non-terminal residue" evidence="1">
    <location>
        <position position="1"/>
    </location>
</feature>
<gene>
    <name evidence="1" type="ORF">SPIL2461_LOCUS12383</name>
</gene>
<reference evidence="1" key="1">
    <citation type="submission" date="2021-02" db="EMBL/GenBank/DDBJ databases">
        <authorList>
            <person name="Dougan E. K."/>
            <person name="Rhodes N."/>
            <person name="Thang M."/>
            <person name="Chan C."/>
        </authorList>
    </citation>
    <scope>NUCLEOTIDE SEQUENCE</scope>
</reference>
<dbReference type="EMBL" id="CAJNIZ010025438">
    <property type="protein sequence ID" value="CAE7483874.1"/>
    <property type="molecule type" value="Genomic_DNA"/>
</dbReference>
<accession>A0A812SP46</accession>
<organism evidence="1 2">
    <name type="scientific">Symbiodinium pilosum</name>
    <name type="common">Dinoflagellate</name>
    <dbReference type="NCBI Taxonomy" id="2952"/>
    <lineage>
        <taxon>Eukaryota</taxon>
        <taxon>Sar</taxon>
        <taxon>Alveolata</taxon>
        <taxon>Dinophyceae</taxon>
        <taxon>Suessiales</taxon>
        <taxon>Symbiodiniaceae</taxon>
        <taxon>Symbiodinium</taxon>
    </lineage>
</organism>
<dbReference type="Proteomes" id="UP000649617">
    <property type="component" value="Unassembled WGS sequence"/>
</dbReference>
<sequence length="103" mass="11072">LIPSRRWRLRPMCTRLCTQVPVATCQASRGSSIPIAMRVTQMRVVELMAPPVVAAPCLTTTEAACSPRSGLQAGCVCGSFPETRFRQTSQAAAQTHLLGANLM</sequence>
<comment type="caution">
    <text evidence="1">The sequence shown here is derived from an EMBL/GenBank/DDBJ whole genome shotgun (WGS) entry which is preliminary data.</text>
</comment>
<keyword evidence="2" id="KW-1185">Reference proteome</keyword>
<evidence type="ECO:0000313" key="1">
    <source>
        <dbReference type="EMBL" id="CAE7483874.1"/>
    </source>
</evidence>
<proteinExistence type="predicted"/>
<dbReference type="AlphaFoldDB" id="A0A812SP46"/>
<evidence type="ECO:0000313" key="2">
    <source>
        <dbReference type="Proteomes" id="UP000649617"/>
    </source>
</evidence>
<name>A0A812SP46_SYMPI</name>
<protein>
    <submittedName>
        <fullName evidence="1">Uncharacterized protein</fullName>
    </submittedName>
</protein>